<accession>A0A0L8HW37</accession>
<dbReference type="SUPFAM" id="SSF75569">
    <property type="entry name" value="Archaeal IMP cyclohydrolase PurO"/>
    <property type="match status" value="1"/>
</dbReference>
<dbReference type="AlphaFoldDB" id="A0A0L8HW37"/>
<proteinExistence type="predicted"/>
<dbReference type="GO" id="GO:0003937">
    <property type="term" value="F:IMP cyclohydrolase activity"/>
    <property type="evidence" value="ECO:0007669"/>
    <property type="project" value="InterPro"/>
</dbReference>
<evidence type="ECO:0000313" key="1">
    <source>
        <dbReference type="EMBL" id="KOF93417.1"/>
    </source>
</evidence>
<protein>
    <submittedName>
        <fullName evidence="1">Uncharacterized protein</fullName>
    </submittedName>
</protein>
<organism evidence="1">
    <name type="scientific">Octopus bimaculoides</name>
    <name type="common">California two-spotted octopus</name>
    <dbReference type="NCBI Taxonomy" id="37653"/>
    <lineage>
        <taxon>Eukaryota</taxon>
        <taxon>Metazoa</taxon>
        <taxon>Spiralia</taxon>
        <taxon>Lophotrochozoa</taxon>
        <taxon>Mollusca</taxon>
        <taxon>Cephalopoda</taxon>
        <taxon>Coleoidea</taxon>
        <taxon>Octopodiformes</taxon>
        <taxon>Octopoda</taxon>
        <taxon>Incirrata</taxon>
        <taxon>Octopodidae</taxon>
        <taxon>Octopus</taxon>
    </lineage>
</organism>
<dbReference type="InterPro" id="IPR036795">
    <property type="entry name" value="IMP_cyclohydrolase-like_sf"/>
</dbReference>
<dbReference type="EMBL" id="KQ417173">
    <property type="protein sequence ID" value="KOF93417.1"/>
    <property type="molecule type" value="Genomic_DNA"/>
</dbReference>
<name>A0A0L8HW37_OCTBM</name>
<gene>
    <name evidence="1" type="ORF">OCBIM_22004488mg</name>
</gene>
<dbReference type="GO" id="GO:0006188">
    <property type="term" value="P:IMP biosynthetic process"/>
    <property type="evidence" value="ECO:0007669"/>
    <property type="project" value="InterPro"/>
</dbReference>
<sequence length="60" mass="7117">MDKGRNFKYKRCIFKQHVEATDGHGKQSIKDIYIIYHITKVIDNIEVAWNGLTLDCMNRF</sequence>
<reference evidence="1" key="1">
    <citation type="submission" date="2015-07" db="EMBL/GenBank/DDBJ databases">
        <title>MeaNS - Measles Nucleotide Surveillance Program.</title>
        <authorList>
            <person name="Tran T."/>
            <person name="Druce J."/>
        </authorList>
    </citation>
    <scope>NUCLEOTIDE SEQUENCE</scope>
    <source>
        <strain evidence="1">UCB-OBI-ISO-001</strain>
        <tissue evidence="1">Gonad</tissue>
    </source>
</reference>